<dbReference type="Proteomes" id="UP001172101">
    <property type="component" value="Unassembled WGS sequence"/>
</dbReference>
<gene>
    <name evidence="1" type="ORF">B0T26DRAFT_670896</name>
</gene>
<keyword evidence="2" id="KW-1185">Reference proteome</keyword>
<name>A0AA40BI24_9PEZI</name>
<dbReference type="EMBL" id="JAUIRO010000001">
    <property type="protein sequence ID" value="KAK0734626.1"/>
    <property type="molecule type" value="Genomic_DNA"/>
</dbReference>
<accession>A0AA40BI24</accession>
<comment type="caution">
    <text evidence="1">The sequence shown here is derived from an EMBL/GenBank/DDBJ whole genome shotgun (WGS) entry which is preliminary data.</text>
</comment>
<organism evidence="1 2">
    <name type="scientific">Lasiosphaeria miniovina</name>
    <dbReference type="NCBI Taxonomy" id="1954250"/>
    <lineage>
        <taxon>Eukaryota</taxon>
        <taxon>Fungi</taxon>
        <taxon>Dikarya</taxon>
        <taxon>Ascomycota</taxon>
        <taxon>Pezizomycotina</taxon>
        <taxon>Sordariomycetes</taxon>
        <taxon>Sordariomycetidae</taxon>
        <taxon>Sordariales</taxon>
        <taxon>Lasiosphaeriaceae</taxon>
        <taxon>Lasiosphaeria</taxon>
    </lineage>
</organism>
<dbReference type="RefSeq" id="XP_060303503.1">
    <property type="nucleotide sequence ID" value="XM_060439243.1"/>
</dbReference>
<evidence type="ECO:0000313" key="1">
    <source>
        <dbReference type="EMBL" id="KAK0734626.1"/>
    </source>
</evidence>
<dbReference type="AlphaFoldDB" id="A0AA40BI24"/>
<dbReference type="GeneID" id="85322513"/>
<proteinExistence type="predicted"/>
<sequence>MPVQPSPALPAAAHGHVWDDDPARPVRCTYWVHFCTVADESVYISTEYVESSVSADPATGQPRWGCAGCGAVSRESSVLANEQRQYVQTVEGEVLMEERLRSAFKRCCQCGAWRTNPLAVAAGPVPAPAACAHCACRACPTCVRLNQFSEPTFFMLLDRACPVPGGVWDAHYRAVQAKALREAVESVAGLEMPLLDQQVIDPALLNTGSTD</sequence>
<protein>
    <submittedName>
        <fullName evidence="1">Uncharacterized protein</fullName>
    </submittedName>
</protein>
<evidence type="ECO:0000313" key="2">
    <source>
        <dbReference type="Proteomes" id="UP001172101"/>
    </source>
</evidence>
<reference evidence="1" key="1">
    <citation type="submission" date="2023-06" db="EMBL/GenBank/DDBJ databases">
        <title>Genome-scale phylogeny and comparative genomics of the fungal order Sordariales.</title>
        <authorList>
            <consortium name="Lawrence Berkeley National Laboratory"/>
            <person name="Hensen N."/>
            <person name="Bonometti L."/>
            <person name="Westerberg I."/>
            <person name="Brannstrom I.O."/>
            <person name="Guillou S."/>
            <person name="Cros-Aarteil S."/>
            <person name="Calhoun S."/>
            <person name="Haridas S."/>
            <person name="Kuo A."/>
            <person name="Mondo S."/>
            <person name="Pangilinan J."/>
            <person name="Riley R."/>
            <person name="LaButti K."/>
            <person name="Andreopoulos B."/>
            <person name="Lipzen A."/>
            <person name="Chen C."/>
            <person name="Yanf M."/>
            <person name="Daum C."/>
            <person name="Ng V."/>
            <person name="Clum A."/>
            <person name="Steindorff A."/>
            <person name="Ohm R."/>
            <person name="Martin F."/>
            <person name="Silar P."/>
            <person name="Natvig D."/>
            <person name="Lalanne C."/>
            <person name="Gautier V."/>
            <person name="Ament-velasquez S.L."/>
            <person name="Kruys A."/>
            <person name="Hutchinson M.I."/>
            <person name="Powell A.J."/>
            <person name="Barry K."/>
            <person name="Miller A.N."/>
            <person name="Grigoriev I.V."/>
            <person name="Debuchy R."/>
            <person name="Gladieux P."/>
            <person name="Thoren M.H."/>
            <person name="Johannesson H."/>
        </authorList>
    </citation>
    <scope>NUCLEOTIDE SEQUENCE</scope>
    <source>
        <strain evidence="1">SMH2392-1A</strain>
    </source>
</reference>